<dbReference type="AlphaFoldDB" id="A0A316V331"/>
<feature type="compositionally biased region" description="Basic and acidic residues" evidence="2">
    <location>
        <begin position="72"/>
        <end position="81"/>
    </location>
</feature>
<dbReference type="PROSITE" id="PS51746">
    <property type="entry name" value="PPM_2"/>
    <property type="match status" value="1"/>
</dbReference>
<keyword evidence="5" id="KW-1185">Reference proteome</keyword>
<keyword evidence="1" id="KW-0378">Hydrolase</keyword>
<keyword evidence="1" id="KW-0464">Manganese</keyword>
<dbReference type="Gene3D" id="3.60.40.10">
    <property type="entry name" value="PPM-type phosphatase domain"/>
    <property type="match status" value="1"/>
</dbReference>
<evidence type="ECO:0000256" key="1">
    <source>
        <dbReference type="RuleBase" id="RU366020"/>
    </source>
</evidence>
<comment type="cofactor">
    <cofactor evidence="1">
        <name>Mg(2+)</name>
        <dbReference type="ChEBI" id="CHEBI:18420"/>
    </cofactor>
</comment>
<dbReference type="EC" id="3.1.3.16" evidence="1"/>
<dbReference type="Proteomes" id="UP000245771">
    <property type="component" value="Unassembled WGS sequence"/>
</dbReference>
<feature type="region of interest" description="Disordered" evidence="2">
    <location>
        <begin position="169"/>
        <end position="203"/>
    </location>
</feature>
<sequence length="439" mass="47495">MNMLGSIAIRRAPAIARAYARNTGIQHGPSKLIAIRYFSSHTSARQGNVQALTGYAFAGKPRYVEQTEEEDGKAKDVDPKQLPRQGFPLASSIGKWTDAMLQGGESGEDALAVTKMKDEGDWFLAIADGVGGWSENGVDPALFSQSLVYHASEYAKRFHACPDRIEAEDLDPTQESSPPSSPLDTPPPSPSPSSASAAASKAEPGTPLDILQYAYQSTQQEKDVPAGSATACFLTFDSTKGILRSANLGDSGFLVLRPGSSTVAVGKDEKKGAVNEEGDRIGLHVIHHQSKPQTHGFNTPLQLSKLPPEYRFDGSIDSQPSNADTFSCRLMDGDIVLAATDGFWDNVSTSEVLQLVAFIRQKHRVAWLDRMSDISIDHVAEERDLANVLAHNLLQYALMCQFSTTKTSPFERDAARHGIHYPGGKVDDVAILTALVVER</sequence>
<organism evidence="4 5">
    <name type="scientific">Meira miltonrushii</name>
    <dbReference type="NCBI Taxonomy" id="1280837"/>
    <lineage>
        <taxon>Eukaryota</taxon>
        <taxon>Fungi</taxon>
        <taxon>Dikarya</taxon>
        <taxon>Basidiomycota</taxon>
        <taxon>Ustilaginomycotina</taxon>
        <taxon>Exobasidiomycetes</taxon>
        <taxon>Exobasidiales</taxon>
        <taxon>Brachybasidiaceae</taxon>
        <taxon>Meira</taxon>
    </lineage>
</organism>
<reference evidence="4 5" key="1">
    <citation type="journal article" date="2018" name="Mol. Biol. Evol.">
        <title>Broad Genomic Sampling Reveals a Smut Pathogenic Ancestry of the Fungal Clade Ustilaginomycotina.</title>
        <authorList>
            <person name="Kijpornyongpan T."/>
            <person name="Mondo S.J."/>
            <person name="Barry K."/>
            <person name="Sandor L."/>
            <person name="Lee J."/>
            <person name="Lipzen A."/>
            <person name="Pangilinan J."/>
            <person name="LaButti K."/>
            <person name="Hainaut M."/>
            <person name="Henrissat B."/>
            <person name="Grigoriev I.V."/>
            <person name="Spatafora J.W."/>
            <person name="Aime M.C."/>
        </authorList>
    </citation>
    <scope>NUCLEOTIDE SEQUENCE [LARGE SCALE GENOMIC DNA]</scope>
    <source>
        <strain evidence="4 5">MCA 3882</strain>
    </source>
</reference>
<dbReference type="OrthoDB" id="60843at2759"/>
<dbReference type="Pfam" id="PF13672">
    <property type="entry name" value="PP2C_2"/>
    <property type="match status" value="1"/>
</dbReference>
<evidence type="ECO:0000256" key="2">
    <source>
        <dbReference type="SAM" id="MobiDB-lite"/>
    </source>
</evidence>
<proteinExistence type="inferred from homology"/>
<comment type="catalytic activity">
    <reaction evidence="1">
        <text>O-phospho-L-seryl-[protein] + H2O = L-seryl-[protein] + phosphate</text>
        <dbReference type="Rhea" id="RHEA:20629"/>
        <dbReference type="Rhea" id="RHEA-COMP:9863"/>
        <dbReference type="Rhea" id="RHEA-COMP:11604"/>
        <dbReference type="ChEBI" id="CHEBI:15377"/>
        <dbReference type="ChEBI" id="CHEBI:29999"/>
        <dbReference type="ChEBI" id="CHEBI:43474"/>
        <dbReference type="ChEBI" id="CHEBI:83421"/>
        <dbReference type="EC" id="3.1.3.16"/>
    </reaction>
</comment>
<comment type="similarity">
    <text evidence="1">Belongs to the PP2C family.</text>
</comment>
<dbReference type="RefSeq" id="XP_025351966.1">
    <property type="nucleotide sequence ID" value="XM_025503066.1"/>
</dbReference>
<comment type="cofactor">
    <cofactor evidence="1">
        <name>Mn(2+)</name>
        <dbReference type="ChEBI" id="CHEBI:29035"/>
    </cofactor>
</comment>
<dbReference type="PANTHER" id="PTHR12320">
    <property type="entry name" value="PROTEIN PHOSPHATASE 2C"/>
    <property type="match status" value="1"/>
</dbReference>
<dbReference type="InterPro" id="IPR001932">
    <property type="entry name" value="PPM-type_phosphatase-like_dom"/>
</dbReference>
<evidence type="ECO:0000259" key="3">
    <source>
        <dbReference type="PROSITE" id="PS51746"/>
    </source>
</evidence>
<dbReference type="FunCoup" id="A0A316V331">
    <property type="interactions" value="207"/>
</dbReference>
<keyword evidence="1" id="KW-0479">Metal-binding</keyword>
<evidence type="ECO:0000313" key="5">
    <source>
        <dbReference type="Proteomes" id="UP000245771"/>
    </source>
</evidence>
<name>A0A316V331_9BASI</name>
<accession>A0A316V331</accession>
<dbReference type="GO" id="GO:0046872">
    <property type="term" value="F:metal ion binding"/>
    <property type="evidence" value="ECO:0007669"/>
    <property type="project" value="UniProtKB-UniRule"/>
</dbReference>
<dbReference type="GO" id="GO:0004722">
    <property type="term" value="F:protein serine/threonine phosphatase activity"/>
    <property type="evidence" value="ECO:0007669"/>
    <property type="project" value="UniProtKB-EC"/>
</dbReference>
<dbReference type="SUPFAM" id="SSF81606">
    <property type="entry name" value="PP2C-like"/>
    <property type="match status" value="1"/>
</dbReference>
<evidence type="ECO:0000313" key="4">
    <source>
        <dbReference type="EMBL" id="PWN31664.1"/>
    </source>
</evidence>
<gene>
    <name evidence="4" type="ORF">FA14DRAFT_91958</name>
</gene>
<dbReference type="EMBL" id="KZ819607">
    <property type="protein sequence ID" value="PWN31664.1"/>
    <property type="molecule type" value="Genomic_DNA"/>
</dbReference>
<feature type="domain" description="PPM-type phosphatase" evidence="3">
    <location>
        <begin position="92"/>
        <end position="436"/>
    </location>
</feature>
<keyword evidence="1" id="KW-0904">Protein phosphatase</keyword>
<dbReference type="SMART" id="SM00332">
    <property type="entry name" value="PP2Cc"/>
    <property type="match status" value="1"/>
</dbReference>
<dbReference type="STRING" id="1280837.A0A316V331"/>
<dbReference type="PANTHER" id="PTHR12320:SF1">
    <property type="entry name" value="PROTEIN PHOSPHATASE PTC7 HOMOLOG"/>
    <property type="match status" value="1"/>
</dbReference>
<feature type="compositionally biased region" description="Low complexity" evidence="2">
    <location>
        <begin position="192"/>
        <end position="203"/>
    </location>
</feature>
<dbReference type="InParanoid" id="A0A316V331"/>
<feature type="region of interest" description="Disordered" evidence="2">
    <location>
        <begin position="65"/>
        <end position="84"/>
    </location>
</feature>
<dbReference type="InterPro" id="IPR039123">
    <property type="entry name" value="PPTC7"/>
</dbReference>
<feature type="compositionally biased region" description="Pro residues" evidence="2">
    <location>
        <begin position="179"/>
        <end position="191"/>
    </location>
</feature>
<keyword evidence="1" id="KW-0460">Magnesium</keyword>
<dbReference type="InterPro" id="IPR036457">
    <property type="entry name" value="PPM-type-like_dom_sf"/>
</dbReference>
<dbReference type="GeneID" id="37024847"/>
<dbReference type="SMART" id="SM00331">
    <property type="entry name" value="PP2C_SIG"/>
    <property type="match status" value="1"/>
</dbReference>
<protein>
    <recommendedName>
        <fullName evidence="1">Protein phosphatase</fullName>
        <ecNumber evidence="1">3.1.3.16</ecNumber>
    </recommendedName>
</protein>
<comment type="catalytic activity">
    <reaction evidence="1">
        <text>O-phospho-L-threonyl-[protein] + H2O = L-threonyl-[protein] + phosphate</text>
        <dbReference type="Rhea" id="RHEA:47004"/>
        <dbReference type="Rhea" id="RHEA-COMP:11060"/>
        <dbReference type="Rhea" id="RHEA-COMP:11605"/>
        <dbReference type="ChEBI" id="CHEBI:15377"/>
        <dbReference type="ChEBI" id="CHEBI:30013"/>
        <dbReference type="ChEBI" id="CHEBI:43474"/>
        <dbReference type="ChEBI" id="CHEBI:61977"/>
        <dbReference type="EC" id="3.1.3.16"/>
    </reaction>
</comment>